<accession>B9Z388</accession>
<gene>
    <name evidence="1" type="ORF">FuraDRAFT_1801</name>
</gene>
<evidence type="ECO:0008006" key="3">
    <source>
        <dbReference type="Google" id="ProtNLM"/>
    </source>
</evidence>
<dbReference type="AlphaFoldDB" id="B9Z388"/>
<protein>
    <recommendedName>
        <fullName evidence="3">Potassium ABC transporter ATPase</fullName>
    </recommendedName>
</protein>
<keyword evidence="2" id="KW-1185">Reference proteome</keyword>
<dbReference type="Proteomes" id="UP000003165">
    <property type="component" value="Unassembled WGS sequence"/>
</dbReference>
<evidence type="ECO:0000313" key="2">
    <source>
        <dbReference type="Proteomes" id="UP000003165"/>
    </source>
</evidence>
<comment type="caution">
    <text evidence="1">The sequence shown here is derived from an EMBL/GenBank/DDBJ whole genome shotgun (WGS) entry which is preliminary data.</text>
</comment>
<proteinExistence type="predicted"/>
<dbReference type="EMBL" id="ACIS01000004">
    <property type="protein sequence ID" value="EEG09041.1"/>
    <property type="molecule type" value="Genomic_DNA"/>
</dbReference>
<sequence length="30" mass="3234" precursor="true">MDLIYLALIAACSALALLLVSACRRLEAKK</sequence>
<evidence type="ECO:0000313" key="1">
    <source>
        <dbReference type="EMBL" id="EEG09041.1"/>
    </source>
</evidence>
<organism evidence="1 2">
    <name type="scientific">Pseudogulbenkiania ferrooxidans 2002</name>
    <dbReference type="NCBI Taxonomy" id="279714"/>
    <lineage>
        <taxon>Bacteria</taxon>
        <taxon>Pseudomonadati</taxon>
        <taxon>Pseudomonadota</taxon>
        <taxon>Betaproteobacteria</taxon>
        <taxon>Neisseriales</taxon>
        <taxon>Chromobacteriaceae</taxon>
        <taxon>Pseudogulbenkiania</taxon>
    </lineage>
</organism>
<reference evidence="1 2" key="1">
    <citation type="submission" date="2009-02" db="EMBL/GenBank/DDBJ databases">
        <title>Sequencing of the draft genome and assembly of Lutiella nitroferrum 2002.</title>
        <authorList>
            <consortium name="US DOE Joint Genome Institute (JGI-PGF)"/>
            <person name="Lucas S."/>
            <person name="Copeland A."/>
            <person name="Lapidus A."/>
            <person name="Glavina del Rio T."/>
            <person name="Tice H."/>
            <person name="Bruce D."/>
            <person name="Goodwin L."/>
            <person name="Pitluck S."/>
            <person name="Larimer F."/>
            <person name="Land M.L."/>
            <person name="Hauser L."/>
            <person name="Coates J.D."/>
        </authorList>
    </citation>
    <scope>NUCLEOTIDE SEQUENCE [LARGE SCALE GENOMIC DNA]</scope>
    <source>
        <strain evidence="1 2">2002</strain>
    </source>
</reference>
<name>B9Z388_9NEIS</name>